<reference evidence="3 4" key="1">
    <citation type="submission" date="2015-01" db="EMBL/GenBank/DDBJ databases">
        <title>Lifestyle Evolution in Cyanobacterial Symbionts of Sponges.</title>
        <authorList>
            <person name="Burgsdorf I."/>
            <person name="Slaby B.M."/>
            <person name="Handley K.M."/>
            <person name="Haber M."/>
            <person name="Blom J."/>
            <person name="Marshall C.W."/>
            <person name="Gilbert J.A."/>
            <person name="Hentschel U."/>
            <person name="Steindler L."/>
        </authorList>
    </citation>
    <scope>NUCLEOTIDE SEQUENCE [LARGE SCALE GENOMIC DNA]</scope>
    <source>
        <strain evidence="3">SP3</strain>
    </source>
</reference>
<dbReference type="InterPro" id="IPR000873">
    <property type="entry name" value="AMP-dep_synth/lig_dom"/>
</dbReference>
<accession>A0A0G2HJW7</accession>
<sequence>MVVCCWELAEKHRITIFYTAPTMIRAFMRAGRRIPDGCDLSSLRLLGTVGKPINPEAWMWHREVIGGGRCPVLDTWWQTETGGMMIAPSPAPPPGWMT</sequence>
<name>A0A0G2HJW7_9SYNE</name>
<dbReference type="Proteomes" id="UP000035067">
    <property type="component" value="Unassembled WGS sequence"/>
</dbReference>
<comment type="caution">
    <text evidence="3">The sequence shown here is derived from an EMBL/GenBank/DDBJ whole genome shotgun (WGS) entry which is preliminary data.</text>
</comment>
<protein>
    <recommendedName>
        <fullName evidence="2">AMP-dependent synthetase/ligase domain-containing protein</fullName>
    </recommendedName>
</protein>
<dbReference type="InterPro" id="IPR042099">
    <property type="entry name" value="ANL_N_sf"/>
</dbReference>
<dbReference type="GO" id="GO:0005829">
    <property type="term" value="C:cytosol"/>
    <property type="evidence" value="ECO:0007669"/>
    <property type="project" value="TreeGrafter"/>
</dbReference>
<evidence type="ECO:0000313" key="4">
    <source>
        <dbReference type="Proteomes" id="UP000035067"/>
    </source>
</evidence>
<dbReference type="EMBL" id="JXQG01000097">
    <property type="protein sequence ID" value="KKZ10346.1"/>
    <property type="molecule type" value="Genomic_DNA"/>
</dbReference>
<dbReference type="GO" id="GO:0006085">
    <property type="term" value="P:acetyl-CoA biosynthetic process"/>
    <property type="evidence" value="ECO:0007669"/>
    <property type="project" value="TreeGrafter"/>
</dbReference>
<evidence type="ECO:0000256" key="1">
    <source>
        <dbReference type="ARBA" id="ARBA00022990"/>
    </source>
</evidence>
<feature type="domain" description="AMP-dependent synthetase/ligase" evidence="2">
    <location>
        <begin position="5"/>
        <end position="88"/>
    </location>
</feature>
<proteinExistence type="predicted"/>
<dbReference type="PATRIC" id="fig|1604020.3.peg.370"/>
<evidence type="ECO:0000313" key="3">
    <source>
        <dbReference type="EMBL" id="KKZ10346.1"/>
    </source>
</evidence>
<dbReference type="Gene3D" id="3.40.50.12780">
    <property type="entry name" value="N-terminal domain of ligase-like"/>
    <property type="match status" value="1"/>
</dbReference>
<dbReference type="SUPFAM" id="SSF56801">
    <property type="entry name" value="Acetyl-CoA synthetase-like"/>
    <property type="match status" value="1"/>
</dbReference>
<dbReference type="PANTHER" id="PTHR24095:SF14">
    <property type="entry name" value="ACETYL-COENZYME A SYNTHETASE 1"/>
    <property type="match status" value="1"/>
</dbReference>
<dbReference type="AlphaFoldDB" id="A0A0G2HJW7"/>
<dbReference type="PANTHER" id="PTHR24095">
    <property type="entry name" value="ACETYL-COENZYME A SYNTHETASE"/>
    <property type="match status" value="1"/>
</dbReference>
<evidence type="ECO:0000259" key="2">
    <source>
        <dbReference type="Pfam" id="PF00501"/>
    </source>
</evidence>
<keyword evidence="1" id="KW-0007">Acetylation</keyword>
<dbReference type="GO" id="GO:0003987">
    <property type="term" value="F:acetate-CoA ligase activity"/>
    <property type="evidence" value="ECO:0007669"/>
    <property type="project" value="TreeGrafter"/>
</dbReference>
<gene>
    <name evidence="3" type="ORF">TE42_10295</name>
</gene>
<dbReference type="Pfam" id="PF00501">
    <property type="entry name" value="AMP-binding"/>
    <property type="match status" value="1"/>
</dbReference>
<organism evidence="3 4">
    <name type="scientific">Candidatus Synechococcus spongiarum SP3</name>
    <dbReference type="NCBI Taxonomy" id="1604020"/>
    <lineage>
        <taxon>Bacteria</taxon>
        <taxon>Bacillati</taxon>
        <taxon>Cyanobacteriota</taxon>
        <taxon>Cyanophyceae</taxon>
        <taxon>Synechococcales</taxon>
        <taxon>Synechococcaceae</taxon>
        <taxon>Synechococcus</taxon>
    </lineage>
</organism>